<dbReference type="GO" id="GO:0003677">
    <property type="term" value="F:DNA binding"/>
    <property type="evidence" value="ECO:0007669"/>
    <property type="project" value="UniProtKB-KW"/>
</dbReference>
<comment type="caution">
    <text evidence="4">The sequence shown here is derived from an EMBL/GenBank/DDBJ whole genome shotgun (WGS) entry which is preliminary data.</text>
</comment>
<protein>
    <submittedName>
        <fullName evidence="4">Replication factor A</fullName>
    </submittedName>
</protein>
<dbReference type="Proteomes" id="UP000319894">
    <property type="component" value="Unassembled WGS sequence"/>
</dbReference>
<evidence type="ECO:0000256" key="2">
    <source>
        <dbReference type="SAM" id="MobiDB-lite"/>
    </source>
</evidence>
<evidence type="ECO:0000313" key="4">
    <source>
        <dbReference type="EMBL" id="TSD10058.1"/>
    </source>
</evidence>
<dbReference type="PANTHER" id="PTHR13356">
    <property type="entry name" value="OB FOLD NUCLEIC ACID BINDING PROTEIN-RELATED"/>
    <property type="match status" value="1"/>
</dbReference>
<dbReference type="CDD" id="cd04491">
    <property type="entry name" value="SoSSB_OBF"/>
    <property type="match status" value="3"/>
</dbReference>
<dbReference type="NCBIfam" id="NF005551">
    <property type="entry name" value="PRK07211.1"/>
    <property type="match status" value="1"/>
</dbReference>
<dbReference type="InterPro" id="IPR004365">
    <property type="entry name" value="NA-bd_OB_tRNA"/>
</dbReference>
<dbReference type="GO" id="GO:0000724">
    <property type="term" value="P:double-strand break repair via homologous recombination"/>
    <property type="evidence" value="ECO:0007669"/>
    <property type="project" value="TreeGrafter"/>
</dbReference>
<dbReference type="AlphaFoldDB" id="A0A554MY34"/>
<dbReference type="OrthoDB" id="6262at2157"/>
<gene>
    <name evidence="4" type="ORF">DP107_13135</name>
</gene>
<dbReference type="EMBL" id="QMDX01000009">
    <property type="protein sequence ID" value="TSD10058.1"/>
    <property type="molecule type" value="Genomic_DNA"/>
</dbReference>
<feature type="domain" description="OB" evidence="3">
    <location>
        <begin position="174"/>
        <end position="252"/>
    </location>
</feature>
<dbReference type="Pfam" id="PF01336">
    <property type="entry name" value="tRNA_anti-codon"/>
    <property type="match status" value="2"/>
</dbReference>
<name>A0A554MY34_9EURY</name>
<dbReference type="RefSeq" id="WP_144262742.1">
    <property type="nucleotide sequence ID" value="NZ_QMDX01000009.1"/>
</dbReference>
<sequence length="466" mass="49306">MGAIEDIYAEVDADIPEEEFRAAVEEKVDEMGGLVDEEVAAMLIAEDLGESEVEGIADIEPGMEEVQFLGKVVSVGDVRTFERDEEDAEGRVVNVEVADGTGRVRLALWDEDAAAATEELEPGQVLRIKGRPKDGYSGLEVSADRVEVDEEAELDVDLEGGATIDSLAMGQSDVTLAGVVLDTESVRTFDRDDGSEGRVGNLVIGDETGRVRVTLWDEQTEAVETFEAGDTVEIVDGYVRERDGSLELHVNDRSAVEAVDADVEFVPEATDIGAVEIGETVDIAGVVRSADPKRTFDRDDGSEGQVRNVRLQDSTGDIRVALWGDKADLDIGPGDELLAAEVGIEDGWQDDLEASAGWQSTVTPLDGGLAATGDEGGGSTDGADDGGSTGLDAFADEDDAGATAPETTDDGPVEFTGTVVQTGDPVKIDDGEETVKLRGDPDVTLGQSVTVRGTRDGEFIDVEETF</sequence>
<proteinExistence type="predicted"/>
<feature type="domain" description="OB" evidence="3">
    <location>
        <begin position="78"/>
        <end position="148"/>
    </location>
</feature>
<keyword evidence="1" id="KW-0238">DNA-binding</keyword>
<dbReference type="InterPro" id="IPR012340">
    <property type="entry name" value="NA-bd_OB-fold"/>
</dbReference>
<dbReference type="Gene3D" id="2.40.50.140">
    <property type="entry name" value="Nucleic acid-binding proteins"/>
    <property type="match status" value="3"/>
</dbReference>
<accession>A0A554MY34</accession>
<dbReference type="InParanoid" id="A0A554MY34"/>
<organism evidence="4 5">
    <name type="scientific">Haloglomus irregulare</name>
    <dbReference type="NCBI Taxonomy" id="2234134"/>
    <lineage>
        <taxon>Archaea</taxon>
        <taxon>Methanobacteriati</taxon>
        <taxon>Methanobacteriota</taxon>
        <taxon>Stenosarchaea group</taxon>
        <taxon>Halobacteria</taxon>
        <taxon>Halobacteriales</taxon>
        <taxon>Natronomonadaceae</taxon>
        <taxon>Haloglomus</taxon>
    </lineage>
</organism>
<dbReference type="InterPro" id="IPR051231">
    <property type="entry name" value="SOSS-B"/>
</dbReference>
<evidence type="ECO:0000256" key="1">
    <source>
        <dbReference type="ARBA" id="ARBA00023125"/>
    </source>
</evidence>
<dbReference type="SUPFAM" id="SSF50249">
    <property type="entry name" value="Nucleic acid-binding proteins"/>
    <property type="match status" value="3"/>
</dbReference>
<feature type="compositionally biased region" description="Gly residues" evidence="2">
    <location>
        <begin position="374"/>
        <end position="389"/>
    </location>
</feature>
<dbReference type="FunCoup" id="A0A554MY34">
    <property type="interactions" value="15"/>
</dbReference>
<evidence type="ECO:0000313" key="5">
    <source>
        <dbReference type="Proteomes" id="UP000319894"/>
    </source>
</evidence>
<keyword evidence="5" id="KW-1185">Reference proteome</keyword>
<reference evidence="4 5" key="1">
    <citation type="submission" date="2018-06" db="EMBL/GenBank/DDBJ databases">
        <title>Natronomonas sp. F16-60 a new haloarchaeon isolated from a solar saltern of Isla Cristina, Huelva, Spain.</title>
        <authorList>
            <person name="Duran-Viseras A."/>
            <person name="Sanchez-Porro C."/>
            <person name="Ventosa A."/>
        </authorList>
    </citation>
    <scope>NUCLEOTIDE SEQUENCE [LARGE SCALE GENOMIC DNA]</scope>
    <source>
        <strain evidence="4 5">F16-60</strain>
    </source>
</reference>
<dbReference type="PANTHER" id="PTHR13356:SF10">
    <property type="entry name" value="REPLICATION FACTOR-A PROTEIN 1"/>
    <property type="match status" value="1"/>
</dbReference>
<feature type="region of interest" description="Disordered" evidence="2">
    <location>
        <begin position="360"/>
        <end position="432"/>
    </location>
</feature>
<evidence type="ECO:0000259" key="3">
    <source>
        <dbReference type="Pfam" id="PF01336"/>
    </source>
</evidence>
<dbReference type="GO" id="GO:0010212">
    <property type="term" value="P:response to ionizing radiation"/>
    <property type="evidence" value="ECO:0007669"/>
    <property type="project" value="TreeGrafter"/>
</dbReference>